<accession>A0ABX7WQ32</accession>
<evidence type="ECO:0000313" key="1">
    <source>
        <dbReference type="EMBL" id="QTR45062.1"/>
    </source>
</evidence>
<sequence>MGDGLVGILELSKDLIPGGELVAGGAKVLVGLGSGVAGNAAQTSENEAATHPELYLLNALAAAATNGKKPVCLVDADSDELNREISHASELLALLPKHTHPDRQEVEDDF</sequence>
<organism evidence="1 2">
    <name type="scientific">Thiothrix litoralis</name>
    <dbReference type="NCBI Taxonomy" id="2891210"/>
    <lineage>
        <taxon>Bacteria</taxon>
        <taxon>Pseudomonadati</taxon>
        <taxon>Pseudomonadota</taxon>
        <taxon>Gammaproteobacteria</taxon>
        <taxon>Thiotrichales</taxon>
        <taxon>Thiotrichaceae</taxon>
        <taxon>Thiothrix</taxon>
    </lineage>
</organism>
<dbReference type="EMBL" id="CP072801">
    <property type="protein sequence ID" value="QTR45062.1"/>
    <property type="molecule type" value="Genomic_DNA"/>
</dbReference>
<name>A0ABX7WQ32_9GAMM</name>
<evidence type="ECO:0000313" key="2">
    <source>
        <dbReference type="Proteomes" id="UP000672039"/>
    </source>
</evidence>
<protein>
    <submittedName>
        <fullName evidence="1">Uncharacterized protein</fullName>
    </submittedName>
</protein>
<gene>
    <name evidence="1" type="ORF">J9253_13720</name>
</gene>
<reference evidence="1 2" key="1">
    <citation type="submission" date="2021-04" db="EMBL/GenBank/DDBJ databases">
        <title>Genomics, taxonomy and metabolism of representatives of sulfur bacteria of the genus Thiothrix: Thiothrix fructosivorans QT, Thiothrix unzii A1T and three new species, Thiothrix subterranea sp. nov., Thiothrix litoralis sp. nov. and 'Candidatus Thiothrix anitrata' sp. nov.</title>
        <authorList>
            <person name="Ravin N.V."/>
            <person name="Smolyakov D."/>
            <person name="Rudenko T.S."/>
            <person name="Mardanov A.V."/>
            <person name="Beletsky A.V."/>
            <person name="Markov N.D."/>
            <person name="Fomenkov A.I."/>
            <person name="Roberts R.J."/>
            <person name="Karnachuk O.V."/>
            <person name="Novikov A."/>
            <person name="Grabovich M.Y."/>
        </authorList>
    </citation>
    <scope>NUCLEOTIDE SEQUENCE [LARGE SCALE GENOMIC DNA]</scope>
    <source>
        <strain evidence="1 2">AS</strain>
    </source>
</reference>
<proteinExistence type="predicted"/>
<dbReference type="Proteomes" id="UP000672039">
    <property type="component" value="Chromosome"/>
</dbReference>
<keyword evidence="2" id="KW-1185">Reference proteome</keyword>
<dbReference type="RefSeq" id="WP_210221493.1">
    <property type="nucleotide sequence ID" value="NZ_CP072801.1"/>
</dbReference>